<organism evidence="2 3">
    <name type="scientific">Verticillium longisporum</name>
    <name type="common">Verticillium dahliae var. longisporum</name>
    <dbReference type="NCBI Taxonomy" id="100787"/>
    <lineage>
        <taxon>Eukaryota</taxon>
        <taxon>Fungi</taxon>
        <taxon>Dikarya</taxon>
        <taxon>Ascomycota</taxon>
        <taxon>Pezizomycotina</taxon>
        <taxon>Sordariomycetes</taxon>
        <taxon>Hypocreomycetidae</taxon>
        <taxon>Glomerellales</taxon>
        <taxon>Plectosphaerellaceae</taxon>
        <taxon>Verticillium</taxon>
    </lineage>
</organism>
<evidence type="ECO:0000313" key="3">
    <source>
        <dbReference type="Proteomes" id="UP000044602"/>
    </source>
</evidence>
<feature type="region of interest" description="Disordered" evidence="1">
    <location>
        <begin position="68"/>
        <end position="101"/>
    </location>
</feature>
<evidence type="ECO:0000313" key="2">
    <source>
        <dbReference type="EMBL" id="CRK31316.1"/>
    </source>
</evidence>
<gene>
    <name evidence="2" type="ORF">BN1708_018692</name>
</gene>
<feature type="non-terminal residue" evidence="2">
    <location>
        <position position="1"/>
    </location>
</feature>
<feature type="region of interest" description="Disordered" evidence="1">
    <location>
        <begin position="1"/>
        <end position="34"/>
    </location>
</feature>
<keyword evidence="3" id="KW-1185">Reference proteome</keyword>
<evidence type="ECO:0000256" key="1">
    <source>
        <dbReference type="SAM" id="MobiDB-lite"/>
    </source>
</evidence>
<dbReference type="AlphaFoldDB" id="A0A0G4MB20"/>
<protein>
    <submittedName>
        <fullName evidence="2">Uncharacterized protein</fullName>
    </submittedName>
</protein>
<sequence>GDLRKHAKPQRDASLCGAHVRRSGKQDQRPGQATRRWFWWQGNTIYPAQHTTRPGGEEDEAACTMHAHARRGHGHVRSETSLPGSVEGRREQGRQDSGLGP</sequence>
<dbReference type="EMBL" id="CVQH01021686">
    <property type="protein sequence ID" value="CRK31316.1"/>
    <property type="molecule type" value="Genomic_DNA"/>
</dbReference>
<reference evidence="2 3" key="1">
    <citation type="submission" date="2015-05" db="EMBL/GenBank/DDBJ databases">
        <authorList>
            <person name="Wang D.B."/>
            <person name="Wang M."/>
        </authorList>
    </citation>
    <scope>NUCLEOTIDE SEQUENCE [LARGE SCALE GENOMIC DNA]</scope>
    <source>
        <strain evidence="2">VL1</strain>
    </source>
</reference>
<accession>A0A0G4MB20</accession>
<proteinExistence type="predicted"/>
<name>A0A0G4MB20_VERLO</name>
<dbReference type="Proteomes" id="UP000044602">
    <property type="component" value="Unassembled WGS sequence"/>
</dbReference>